<sequence length="219" mass="24086">MILLPPSQLSLGVSSRCCQSSWGRARSGTAPAFPSRGHHPAGSSKVPLSGTPQLGAAPTFHALEMLQGKRPEPHPVVKLTRTTPQPTPSCRGRTEGISFPFPLARRQIHPLLVLPPPDKELSMETREDKSPRQILVEEAVLSSSTVQESNGEEQPLRFRRRRGCKGRSQGSEEKKPTLCQVDGWRLSQSSDLVVYEQLHDGENPHKYWSVGRASTRGSS</sequence>
<dbReference type="Proteomes" id="UP000269221">
    <property type="component" value="Unassembled WGS sequence"/>
</dbReference>
<proteinExistence type="predicted"/>
<keyword evidence="3" id="KW-1185">Reference proteome</keyword>
<name>A0A3M0J4B8_HIRRU</name>
<evidence type="ECO:0000256" key="1">
    <source>
        <dbReference type="SAM" id="MobiDB-lite"/>
    </source>
</evidence>
<accession>A0A3M0J4B8</accession>
<dbReference type="AlphaFoldDB" id="A0A3M0J4B8"/>
<reference evidence="2 3" key="1">
    <citation type="submission" date="2018-07" db="EMBL/GenBank/DDBJ databases">
        <title>A high quality draft genome assembly of the barn swallow (H. rustica rustica).</title>
        <authorList>
            <person name="Formenti G."/>
            <person name="Chiara M."/>
            <person name="Poveda L."/>
            <person name="Francoijs K.-J."/>
            <person name="Bonisoli-Alquati A."/>
            <person name="Canova L."/>
            <person name="Gianfranceschi L."/>
            <person name="Horner D.S."/>
            <person name="Saino N."/>
        </authorList>
    </citation>
    <scope>NUCLEOTIDE SEQUENCE [LARGE SCALE GENOMIC DNA]</scope>
    <source>
        <strain evidence="2">Chelidonia</strain>
        <tissue evidence="2">Blood</tissue>
    </source>
</reference>
<evidence type="ECO:0000313" key="3">
    <source>
        <dbReference type="Proteomes" id="UP000269221"/>
    </source>
</evidence>
<evidence type="ECO:0000313" key="2">
    <source>
        <dbReference type="EMBL" id="RMB96211.1"/>
    </source>
</evidence>
<protein>
    <recommendedName>
        <fullName evidence="4">C2H2-type domain-containing protein</fullName>
    </recommendedName>
</protein>
<dbReference type="EMBL" id="QRBI01000178">
    <property type="protein sequence ID" value="RMB96211.1"/>
    <property type="molecule type" value="Genomic_DNA"/>
</dbReference>
<comment type="caution">
    <text evidence="2">The sequence shown here is derived from an EMBL/GenBank/DDBJ whole genome shotgun (WGS) entry which is preliminary data.</text>
</comment>
<organism evidence="2 3">
    <name type="scientific">Hirundo rustica rustica</name>
    <dbReference type="NCBI Taxonomy" id="333673"/>
    <lineage>
        <taxon>Eukaryota</taxon>
        <taxon>Metazoa</taxon>
        <taxon>Chordata</taxon>
        <taxon>Craniata</taxon>
        <taxon>Vertebrata</taxon>
        <taxon>Euteleostomi</taxon>
        <taxon>Archelosauria</taxon>
        <taxon>Archosauria</taxon>
        <taxon>Dinosauria</taxon>
        <taxon>Saurischia</taxon>
        <taxon>Theropoda</taxon>
        <taxon>Coelurosauria</taxon>
        <taxon>Aves</taxon>
        <taxon>Neognathae</taxon>
        <taxon>Neoaves</taxon>
        <taxon>Telluraves</taxon>
        <taxon>Australaves</taxon>
        <taxon>Passeriformes</taxon>
        <taxon>Sylvioidea</taxon>
        <taxon>Hirundinidae</taxon>
        <taxon>Hirundo</taxon>
    </lineage>
</organism>
<feature type="region of interest" description="Disordered" evidence="1">
    <location>
        <begin position="24"/>
        <end position="55"/>
    </location>
</feature>
<feature type="region of interest" description="Disordered" evidence="1">
    <location>
        <begin position="69"/>
        <end position="94"/>
    </location>
</feature>
<evidence type="ECO:0008006" key="4">
    <source>
        <dbReference type="Google" id="ProtNLM"/>
    </source>
</evidence>
<gene>
    <name evidence="2" type="ORF">DUI87_27273</name>
</gene>
<feature type="region of interest" description="Disordered" evidence="1">
    <location>
        <begin position="145"/>
        <end position="177"/>
    </location>
</feature>